<evidence type="ECO:0000313" key="2">
    <source>
        <dbReference type="EMBL" id="TMO65054.1"/>
    </source>
</evidence>
<keyword evidence="1" id="KW-1133">Transmembrane helix</keyword>
<name>A0A5S3V383_9GAMM</name>
<organism evidence="2 3">
    <name type="scientific">Pseudoalteromonas aurantia</name>
    <dbReference type="NCBI Taxonomy" id="43654"/>
    <lineage>
        <taxon>Bacteria</taxon>
        <taxon>Pseudomonadati</taxon>
        <taxon>Pseudomonadota</taxon>
        <taxon>Gammaproteobacteria</taxon>
        <taxon>Alteromonadales</taxon>
        <taxon>Pseudoalteromonadaceae</taxon>
        <taxon>Pseudoalteromonas</taxon>
    </lineage>
</organism>
<keyword evidence="1" id="KW-0812">Transmembrane</keyword>
<comment type="caution">
    <text evidence="2">The sequence shown here is derived from an EMBL/GenBank/DDBJ whole genome shotgun (WGS) entry which is preliminary data.</text>
</comment>
<feature type="transmembrane region" description="Helical" evidence="1">
    <location>
        <begin position="78"/>
        <end position="98"/>
    </location>
</feature>
<evidence type="ECO:0000256" key="1">
    <source>
        <dbReference type="SAM" id="Phobius"/>
    </source>
</evidence>
<dbReference type="RefSeq" id="WP_138593092.1">
    <property type="nucleotide sequence ID" value="NZ_PNBX01000096.1"/>
</dbReference>
<dbReference type="AlphaFoldDB" id="A0A5S3V383"/>
<feature type="transmembrane region" description="Helical" evidence="1">
    <location>
        <begin position="39"/>
        <end position="57"/>
    </location>
</feature>
<evidence type="ECO:0000313" key="3">
    <source>
        <dbReference type="Proteomes" id="UP000307217"/>
    </source>
</evidence>
<sequence>MTPSTLRFFSGLALFCFLSVVIINICSHFGIVIFKSITFFSQAFVILMAIPLVNMCNKTMPNGSNGNLVHIFSATNGKYLFVLALITIYGFINFFYFIHKTKPFPRGEAPTDIVSGIFSSLQMVFAFLEYIIASALLKITYKHKVT</sequence>
<reference evidence="3" key="2">
    <citation type="submission" date="2019-06" db="EMBL/GenBank/DDBJ databases">
        <title>Co-occurence of chitin degradation, pigmentation and bioactivity in marine Pseudoalteromonas.</title>
        <authorList>
            <person name="Sonnenschein E.C."/>
            <person name="Bech P.K."/>
        </authorList>
    </citation>
    <scope>NUCLEOTIDE SEQUENCE [LARGE SCALE GENOMIC DNA]</scope>
    <source>
        <strain evidence="3">S3790</strain>
    </source>
</reference>
<protein>
    <submittedName>
        <fullName evidence="2">Uncharacterized protein</fullName>
    </submittedName>
</protein>
<dbReference type="EMBL" id="PNBX01000096">
    <property type="protein sequence ID" value="TMO65054.1"/>
    <property type="molecule type" value="Genomic_DNA"/>
</dbReference>
<proteinExistence type="predicted"/>
<dbReference type="Proteomes" id="UP000307217">
    <property type="component" value="Unassembled WGS sequence"/>
</dbReference>
<reference evidence="2 3" key="1">
    <citation type="submission" date="2018-01" db="EMBL/GenBank/DDBJ databases">
        <authorList>
            <person name="Paulsen S."/>
            <person name="Gram L.K."/>
        </authorList>
    </citation>
    <scope>NUCLEOTIDE SEQUENCE [LARGE SCALE GENOMIC DNA]</scope>
    <source>
        <strain evidence="2 3">S3790</strain>
    </source>
</reference>
<accession>A0A5S3V383</accession>
<keyword evidence="1" id="KW-0472">Membrane</keyword>
<feature type="transmembrane region" description="Helical" evidence="1">
    <location>
        <begin position="113"/>
        <end position="137"/>
    </location>
</feature>
<feature type="transmembrane region" description="Helical" evidence="1">
    <location>
        <begin position="12"/>
        <end position="33"/>
    </location>
</feature>
<dbReference type="OrthoDB" id="1355850at2"/>
<gene>
    <name evidence="2" type="ORF">CWC19_17745</name>
</gene>